<sequence>MTTSRSTLILAQLFISGSMSFLMTGIFAAVPLWFASGWVATWMQHWLVAWPVAFLLSLIVGPLCFKASFMVLRGADRLR</sequence>
<gene>
    <name evidence="2" type="ORF">SAMN04488050_12811</name>
</gene>
<keyword evidence="1" id="KW-0472">Membrane</keyword>
<accession>A0A1I6WNB1</accession>
<evidence type="ECO:0000313" key="3">
    <source>
        <dbReference type="Proteomes" id="UP000199392"/>
    </source>
</evidence>
<dbReference type="InterPro" id="IPR021529">
    <property type="entry name" value="DUF2798"/>
</dbReference>
<protein>
    <recommendedName>
        <fullName evidence="4">DUF2798 domain-containing protein</fullName>
    </recommendedName>
</protein>
<dbReference type="EMBL" id="FOZW01000028">
    <property type="protein sequence ID" value="SFT27141.1"/>
    <property type="molecule type" value="Genomic_DNA"/>
</dbReference>
<organism evidence="2 3">
    <name type="scientific">Alloyangia pacifica</name>
    <dbReference type="NCBI Taxonomy" id="311180"/>
    <lineage>
        <taxon>Bacteria</taxon>
        <taxon>Pseudomonadati</taxon>
        <taxon>Pseudomonadota</taxon>
        <taxon>Alphaproteobacteria</taxon>
        <taxon>Rhodobacterales</taxon>
        <taxon>Roseobacteraceae</taxon>
        <taxon>Alloyangia</taxon>
    </lineage>
</organism>
<reference evidence="3" key="1">
    <citation type="submission" date="2016-10" db="EMBL/GenBank/DDBJ databases">
        <authorList>
            <person name="Varghese N."/>
            <person name="Submissions S."/>
        </authorList>
    </citation>
    <scope>NUCLEOTIDE SEQUENCE [LARGE SCALE GENOMIC DNA]</scope>
    <source>
        <strain evidence="3">DSM 26894</strain>
    </source>
</reference>
<evidence type="ECO:0000256" key="1">
    <source>
        <dbReference type="SAM" id="Phobius"/>
    </source>
</evidence>
<name>A0A1I6WNB1_9RHOB</name>
<dbReference type="Pfam" id="PF11391">
    <property type="entry name" value="DUF2798"/>
    <property type="match status" value="1"/>
</dbReference>
<dbReference type="AlphaFoldDB" id="A0A1I6WNB1"/>
<evidence type="ECO:0000313" key="2">
    <source>
        <dbReference type="EMBL" id="SFT27141.1"/>
    </source>
</evidence>
<feature type="transmembrane region" description="Helical" evidence="1">
    <location>
        <begin position="46"/>
        <end position="72"/>
    </location>
</feature>
<proteinExistence type="predicted"/>
<feature type="transmembrane region" description="Helical" evidence="1">
    <location>
        <begin position="7"/>
        <end position="34"/>
    </location>
</feature>
<evidence type="ECO:0008006" key="4">
    <source>
        <dbReference type="Google" id="ProtNLM"/>
    </source>
</evidence>
<dbReference type="Proteomes" id="UP000199392">
    <property type="component" value="Unassembled WGS sequence"/>
</dbReference>
<keyword evidence="1" id="KW-1133">Transmembrane helix</keyword>
<dbReference type="RefSeq" id="WP_245696280.1">
    <property type="nucleotide sequence ID" value="NZ_FNCL01000032.1"/>
</dbReference>
<keyword evidence="1" id="KW-0812">Transmembrane</keyword>
<keyword evidence="3" id="KW-1185">Reference proteome</keyword>